<dbReference type="GO" id="GO:0051082">
    <property type="term" value="F:unfolded protein binding"/>
    <property type="evidence" value="ECO:0007669"/>
    <property type="project" value="TreeGrafter"/>
</dbReference>
<reference evidence="6" key="1">
    <citation type="submission" date="2025-08" db="UniProtKB">
        <authorList>
            <consortium name="RefSeq"/>
        </authorList>
    </citation>
    <scope>IDENTIFICATION</scope>
    <source>
        <strain evidence="6">Airmid</strain>
    </source>
</reference>
<evidence type="ECO:0000259" key="4">
    <source>
        <dbReference type="PROSITE" id="PS01031"/>
    </source>
</evidence>
<evidence type="ECO:0000256" key="3">
    <source>
        <dbReference type="SAM" id="MobiDB-lite"/>
    </source>
</evidence>
<proteinExistence type="inferred from homology"/>
<feature type="compositionally biased region" description="Basic and acidic residues" evidence="3">
    <location>
        <begin position="379"/>
        <end position="391"/>
    </location>
</feature>
<feature type="domain" description="SHSP" evidence="4">
    <location>
        <begin position="44"/>
        <end position="153"/>
    </location>
</feature>
<dbReference type="Gene3D" id="2.60.40.790">
    <property type="match status" value="1"/>
</dbReference>
<dbReference type="KEGG" id="dpte:113796443"/>
<dbReference type="OrthoDB" id="6501243at2759"/>
<dbReference type="Pfam" id="PF00011">
    <property type="entry name" value="HSP20"/>
    <property type="match status" value="1"/>
</dbReference>
<keyword evidence="5" id="KW-1185">Reference proteome</keyword>
<organism evidence="5 6">
    <name type="scientific">Dermatophagoides pteronyssinus</name>
    <name type="common">European house dust mite</name>
    <dbReference type="NCBI Taxonomy" id="6956"/>
    <lineage>
        <taxon>Eukaryota</taxon>
        <taxon>Metazoa</taxon>
        <taxon>Ecdysozoa</taxon>
        <taxon>Arthropoda</taxon>
        <taxon>Chelicerata</taxon>
        <taxon>Arachnida</taxon>
        <taxon>Acari</taxon>
        <taxon>Acariformes</taxon>
        <taxon>Sarcoptiformes</taxon>
        <taxon>Astigmata</taxon>
        <taxon>Psoroptidia</taxon>
        <taxon>Analgoidea</taxon>
        <taxon>Pyroglyphidae</taxon>
        <taxon>Dermatophagoidinae</taxon>
        <taxon>Dermatophagoides</taxon>
    </lineage>
</organism>
<dbReference type="GO" id="GO:0042026">
    <property type="term" value="P:protein refolding"/>
    <property type="evidence" value="ECO:0007669"/>
    <property type="project" value="TreeGrafter"/>
</dbReference>
<dbReference type="Proteomes" id="UP000515146">
    <property type="component" value="Unplaced"/>
</dbReference>
<dbReference type="InterPro" id="IPR008978">
    <property type="entry name" value="HSP20-like_chaperone"/>
</dbReference>
<evidence type="ECO:0000256" key="1">
    <source>
        <dbReference type="PROSITE-ProRule" id="PRU00285"/>
    </source>
</evidence>
<feature type="compositionally biased region" description="Polar residues" evidence="3">
    <location>
        <begin position="367"/>
        <end position="378"/>
    </location>
</feature>
<dbReference type="GO" id="GO:0005737">
    <property type="term" value="C:cytoplasm"/>
    <property type="evidence" value="ECO:0007669"/>
    <property type="project" value="TreeGrafter"/>
</dbReference>
<dbReference type="InterPro" id="IPR001436">
    <property type="entry name" value="Alpha-crystallin/sHSP_animal"/>
</dbReference>
<evidence type="ECO:0000256" key="2">
    <source>
        <dbReference type="RuleBase" id="RU003616"/>
    </source>
</evidence>
<dbReference type="PROSITE" id="PS01031">
    <property type="entry name" value="SHSP"/>
    <property type="match status" value="1"/>
</dbReference>
<name>A0A6P6YAQ6_DERPT</name>
<dbReference type="CDD" id="cd06526">
    <property type="entry name" value="metazoan_ACD"/>
    <property type="match status" value="1"/>
</dbReference>
<feature type="compositionally biased region" description="Low complexity" evidence="3">
    <location>
        <begin position="328"/>
        <end position="346"/>
    </location>
</feature>
<dbReference type="GO" id="GO:0005634">
    <property type="term" value="C:nucleus"/>
    <property type="evidence" value="ECO:0007669"/>
    <property type="project" value="TreeGrafter"/>
</dbReference>
<dbReference type="InterPro" id="IPR002068">
    <property type="entry name" value="A-crystallin/Hsp20_dom"/>
</dbReference>
<dbReference type="OMA" id="GILCPCC"/>
<sequence>MIIISQVEPIIEPIFENEFWYLPTRASASARAASMIGLMNQSQSSLSKNHGQIPPFEYNGRYLQYFGLPQFQPDDIKIKMDRENRQITISGRHEHRNEWECESYEFNKRILIPADVDMKNMKCFIAENGLIQIEAPMLNRSQQQQMQTDVEKEIPIQFVNRPSTMDTMDSKQGPKEEKFIKIQQEEQQQNMPKQTTGGRMIPIEHVVGRQPILEESFCSKQTEQLERGKRSHKSPTPPATTIIQPPPPPPDAIRQMIREIPIRMARRPIDQGILCPCCHGRGSRSSSSSTTSNCGFDHQNYPQLVAYRQNPQSSSDSSILKKDYQPKNHQNQTTTTTTQGNPAQQQESIAGNDLNQAIDQLQKVASEISSEQPSTTTIDDVKMKDVSKKNR</sequence>
<feature type="compositionally biased region" description="Polar residues" evidence="3">
    <location>
        <begin position="309"/>
        <end position="318"/>
    </location>
</feature>
<evidence type="ECO:0000313" key="6">
    <source>
        <dbReference type="RefSeq" id="XP_027202518.1"/>
    </source>
</evidence>
<gene>
    <name evidence="6" type="primary">LOC113796443</name>
</gene>
<dbReference type="RefSeq" id="XP_027202518.1">
    <property type="nucleotide sequence ID" value="XM_027346717.1"/>
</dbReference>
<accession>A0A6P6YAQ6</accession>
<evidence type="ECO:0000313" key="5">
    <source>
        <dbReference type="Proteomes" id="UP000515146"/>
    </source>
</evidence>
<feature type="region of interest" description="Disordered" evidence="3">
    <location>
        <begin position="309"/>
        <end position="391"/>
    </location>
</feature>
<comment type="similarity">
    <text evidence="1 2">Belongs to the small heat shock protein (HSP20) family.</text>
</comment>
<dbReference type="InParanoid" id="A0A6P6YAQ6"/>
<dbReference type="GO" id="GO:0009408">
    <property type="term" value="P:response to heat"/>
    <property type="evidence" value="ECO:0007669"/>
    <property type="project" value="TreeGrafter"/>
</dbReference>
<dbReference type="PANTHER" id="PTHR45640:SF26">
    <property type="entry name" value="RE23625P"/>
    <property type="match status" value="1"/>
</dbReference>
<dbReference type="PANTHER" id="PTHR45640">
    <property type="entry name" value="HEAT SHOCK PROTEIN HSP-12.2-RELATED"/>
    <property type="match status" value="1"/>
</dbReference>
<dbReference type="SUPFAM" id="SSF49764">
    <property type="entry name" value="HSP20-like chaperones"/>
    <property type="match status" value="1"/>
</dbReference>
<dbReference type="AlphaFoldDB" id="A0A6P6YAQ6"/>
<feature type="compositionally biased region" description="Polar residues" evidence="3">
    <location>
        <begin position="347"/>
        <end position="359"/>
    </location>
</feature>
<protein>
    <submittedName>
        <fullName evidence="6">Uncharacterized protein LOC113796443</fullName>
    </submittedName>
</protein>
<feature type="region of interest" description="Disordered" evidence="3">
    <location>
        <begin position="221"/>
        <end position="253"/>
    </location>
</feature>